<evidence type="ECO:0000256" key="4">
    <source>
        <dbReference type="ARBA" id="ARBA00023040"/>
    </source>
</evidence>
<dbReference type="GO" id="GO:0004930">
    <property type="term" value="F:G protein-coupled receptor activity"/>
    <property type="evidence" value="ECO:0007669"/>
    <property type="project" value="UniProtKB-KW"/>
</dbReference>
<evidence type="ECO:0000313" key="10">
    <source>
        <dbReference type="EMBL" id="CAF0736047.1"/>
    </source>
</evidence>
<reference evidence="10" key="1">
    <citation type="submission" date="2021-02" db="EMBL/GenBank/DDBJ databases">
        <authorList>
            <person name="Nowell W R."/>
        </authorList>
    </citation>
    <scope>NUCLEOTIDE SEQUENCE</scope>
</reference>
<dbReference type="EMBL" id="CAJNOH010000006">
    <property type="protein sequence ID" value="CAF0736047.1"/>
    <property type="molecule type" value="Genomic_DNA"/>
</dbReference>
<dbReference type="PROSITE" id="PS50262">
    <property type="entry name" value="G_PROTEIN_RECEP_F1_2"/>
    <property type="match status" value="1"/>
</dbReference>
<organism evidence="10 12">
    <name type="scientific">Rotaria sordida</name>
    <dbReference type="NCBI Taxonomy" id="392033"/>
    <lineage>
        <taxon>Eukaryota</taxon>
        <taxon>Metazoa</taxon>
        <taxon>Spiralia</taxon>
        <taxon>Gnathifera</taxon>
        <taxon>Rotifera</taxon>
        <taxon>Eurotatoria</taxon>
        <taxon>Bdelloidea</taxon>
        <taxon>Philodinida</taxon>
        <taxon>Philodinidae</taxon>
        <taxon>Rotaria</taxon>
    </lineage>
</organism>
<dbReference type="Pfam" id="PF00001">
    <property type="entry name" value="7tm_1"/>
    <property type="match status" value="1"/>
</dbReference>
<comment type="subcellular location">
    <subcellularLocation>
        <location evidence="1">Membrane</location>
        <topology evidence="1">Multi-pass membrane protein</topology>
    </subcellularLocation>
</comment>
<evidence type="ECO:0000313" key="11">
    <source>
        <dbReference type="EMBL" id="CAF0910645.1"/>
    </source>
</evidence>
<dbReference type="Proteomes" id="UP000663870">
    <property type="component" value="Unassembled WGS sequence"/>
</dbReference>
<proteinExistence type="predicted"/>
<dbReference type="Proteomes" id="UP000663854">
    <property type="component" value="Unassembled WGS sequence"/>
</dbReference>
<dbReference type="AlphaFoldDB" id="A0A813N8R1"/>
<feature type="transmembrane region" description="Helical" evidence="8">
    <location>
        <begin position="68"/>
        <end position="88"/>
    </location>
</feature>
<feature type="transmembrane region" description="Helical" evidence="8">
    <location>
        <begin position="108"/>
        <end position="129"/>
    </location>
</feature>
<evidence type="ECO:0000256" key="1">
    <source>
        <dbReference type="ARBA" id="ARBA00004141"/>
    </source>
</evidence>
<evidence type="ECO:0000256" key="7">
    <source>
        <dbReference type="ARBA" id="ARBA00023224"/>
    </source>
</evidence>
<keyword evidence="2 8" id="KW-0812">Transmembrane</keyword>
<protein>
    <recommendedName>
        <fullName evidence="9">G-protein coupled receptors family 1 profile domain-containing protein</fullName>
    </recommendedName>
</protein>
<sequence>MTNMSNISSMLEQNRAIDYYLLIRSPPIVAYFYLWGYLIIFILGFTGNIASLLTFIRPTLRRVSTGTLFIVLAISDTLFLFASIFDFIDFGLQVPLYGRINYDILCSYRVFVISMTQICSAWILVIISIDRWIRTRFPHKSARLCTPKKALIAVVIVIFVDAIIHSPMLTPLFGMLLPGVAIIACGPNVKQKLYLNFYYYTWTIIQIFINCLIPVLLMLLVLLDMFINIRVRKRALSQQIQFQNQTINRNRFFQKELFLLMLSSIIIFLTTTLPIATFRIIFPKQVLTMKVEEYGSVMSISAGLTCFWSFNYAINFYIHCLTSKLFRKEFIELIKFISKGNHNAVLPITHTRITQFTPKRQK</sequence>
<feature type="transmembrane region" description="Helical" evidence="8">
    <location>
        <begin position="32"/>
        <end position="56"/>
    </location>
</feature>
<evidence type="ECO:0000259" key="9">
    <source>
        <dbReference type="PROSITE" id="PS50262"/>
    </source>
</evidence>
<evidence type="ECO:0000256" key="2">
    <source>
        <dbReference type="ARBA" id="ARBA00022692"/>
    </source>
</evidence>
<evidence type="ECO:0000313" key="12">
    <source>
        <dbReference type="Proteomes" id="UP000663854"/>
    </source>
</evidence>
<evidence type="ECO:0000256" key="6">
    <source>
        <dbReference type="ARBA" id="ARBA00023170"/>
    </source>
</evidence>
<feature type="transmembrane region" description="Helical" evidence="8">
    <location>
        <begin position="294"/>
        <end position="318"/>
    </location>
</feature>
<keyword evidence="13" id="KW-1185">Reference proteome</keyword>
<evidence type="ECO:0000256" key="5">
    <source>
        <dbReference type="ARBA" id="ARBA00023136"/>
    </source>
</evidence>
<dbReference type="Gene3D" id="1.20.1070.10">
    <property type="entry name" value="Rhodopsin 7-helix transmembrane proteins"/>
    <property type="match status" value="1"/>
</dbReference>
<dbReference type="PANTHER" id="PTHR24243:SF230">
    <property type="entry name" value="G-PROTEIN COUPLED RECEPTORS FAMILY 1 PROFILE DOMAIN-CONTAINING PROTEIN"/>
    <property type="match status" value="1"/>
</dbReference>
<dbReference type="PRINTS" id="PR00237">
    <property type="entry name" value="GPCRRHODOPSN"/>
</dbReference>
<name>A0A813N8R1_9BILA</name>
<feature type="domain" description="G-protein coupled receptors family 1 profile" evidence="9">
    <location>
        <begin position="47"/>
        <end position="319"/>
    </location>
</feature>
<feature type="transmembrane region" description="Helical" evidence="8">
    <location>
        <begin position="197"/>
        <end position="223"/>
    </location>
</feature>
<feature type="transmembrane region" description="Helical" evidence="8">
    <location>
        <begin position="150"/>
        <end position="169"/>
    </location>
</feature>
<comment type="caution">
    <text evidence="10">The sequence shown here is derived from an EMBL/GenBank/DDBJ whole genome shotgun (WGS) entry which is preliminary data.</text>
</comment>
<keyword evidence="7" id="KW-0807">Transducer</keyword>
<keyword evidence="5 8" id="KW-0472">Membrane</keyword>
<dbReference type="InterPro" id="IPR000276">
    <property type="entry name" value="GPCR_Rhodpsn"/>
</dbReference>
<dbReference type="SUPFAM" id="SSF81321">
    <property type="entry name" value="Family A G protein-coupled receptor-like"/>
    <property type="match status" value="1"/>
</dbReference>
<keyword evidence="6" id="KW-0675">Receptor</keyword>
<dbReference type="PANTHER" id="PTHR24243">
    <property type="entry name" value="G-PROTEIN COUPLED RECEPTOR"/>
    <property type="match status" value="1"/>
</dbReference>
<evidence type="ECO:0000313" key="13">
    <source>
        <dbReference type="Proteomes" id="UP000663870"/>
    </source>
</evidence>
<feature type="transmembrane region" description="Helical" evidence="8">
    <location>
        <begin position="257"/>
        <end position="282"/>
    </location>
</feature>
<keyword evidence="4" id="KW-0297">G-protein coupled receptor</keyword>
<evidence type="ECO:0000256" key="8">
    <source>
        <dbReference type="SAM" id="Phobius"/>
    </source>
</evidence>
<gene>
    <name evidence="11" type="ORF">JXQ802_LOCUS9626</name>
    <name evidence="10" type="ORF">PYM288_LOCUS1272</name>
</gene>
<dbReference type="EMBL" id="CAJNOL010000178">
    <property type="protein sequence ID" value="CAF0910645.1"/>
    <property type="molecule type" value="Genomic_DNA"/>
</dbReference>
<evidence type="ECO:0000256" key="3">
    <source>
        <dbReference type="ARBA" id="ARBA00022989"/>
    </source>
</evidence>
<accession>A0A813N8R1</accession>
<keyword evidence="3 8" id="KW-1133">Transmembrane helix</keyword>
<dbReference type="GO" id="GO:0005886">
    <property type="term" value="C:plasma membrane"/>
    <property type="evidence" value="ECO:0007669"/>
    <property type="project" value="TreeGrafter"/>
</dbReference>
<dbReference type="InterPro" id="IPR017452">
    <property type="entry name" value="GPCR_Rhodpsn_7TM"/>
</dbReference>